<protein>
    <submittedName>
        <fullName evidence="1">Uncharacterized protein</fullName>
    </submittedName>
</protein>
<sequence>MQTGQQVKFGSSIDGVVGQMYSTGHGVKLVTHMVNNMRMDLVRIPVHATLPLTDPVYEQIKEVAVYAKEQGMSIMAVVSQKTGAWSEINTSLEGDAKYSAIAKCGETCPDNIYGLDLNDYATYLDTLLTDLETAGAKVDYLAPFSQDDVSASDYQALWTAMSSDDDGTLKRVGPESGYITDADEVYTALAAELDVAAANFDDEDTLTSREQRAEWDAMSAAATNDSAPLWFTESSKWINGGSNANDKLVTGIGSLMAAINAGAERIVFERHAAIFAWFNGGNTDAKYHAMNHFALGTLGNVVKSEVYSQDIRGVSFREGDTLYVMFTNGGTEPVHVAVRLQDGETTTVTDIAATDDVFTVQTFGTGGNNKTPSNISVNDDKNIIQATINANNYIRFTIPLAPSTDG</sequence>
<dbReference type="Gene3D" id="3.20.20.80">
    <property type="entry name" value="Glycosidases"/>
    <property type="match status" value="1"/>
</dbReference>
<dbReference type="RefSeq" id="WP_272180368.1">
    <property type="nucleotide sequence ID" value="NZ_JAQOMS010000002.1"/>
</dbReference>
<proteinExistence type="predicted"/>
<dbReference type="InterPro" id="IPR017853">
    <property type="entry name" value="GH"/>
</dbReference>
<dbReference type="EMBL" id="JAQOMS010000002">
    <property type="protein sequence ID" value="MDC2888797.1"/>
    <property type="molecule type" value="Genomic_DNA"/>
</dbReference>
<dbReference type="Gene3D" id="2.60.40.1180">
    <property type="entry name" value="Golgi alpha-mannosidase II"/>
    <property type="match status" value="1"/>
</dbReference>
<comment type="caution">
    <text evidence="1">The sequence shown here is derived from an EMBL/GenBank/DDBJ whole genome shotgun (WGS) entry which is preliminary data.</text>
</comment>
<dbReference type="InterPro" id="IPR013780">
    <property type="entry name" value="Glyco_hydro_b"/>
</dbReference>
<gene>
    <name evidence="1" type="ORF">PN838_08440</name>
</gene>
<keyword evidence="2" id="KW-1185">Reference proteome</keyword>
<evidence type="ECO:0000313" key="2">
    <source>
        <dbReference type="Proteomes" id="UP001528411"/>
    </source>
</evidence>
<dbReference type="SUPFAM" id="SSF51445">
    <property type="entry name" value="(Trans)glycosidases"/>
    <property type="match status" value="1"/>
</dbReference>
<reference evidence="1 2" key="1">
    <citation type="submission" date="2023-01" db="EMBL/GenBank/DDBJ databases">
        <title>Psychrosphaera sp. nov., isolated from marine algae.</title>
        <authorList>
            <person name="Bayburt H."/>
            <person name="Choi B.J."/>
            <person name="Kim J.M."/>
            <person name="Choi D.G."/>
            <person name="Jeon C.O."/>
        </authorList>
    </citation>
    <scope>NUCLEOTIDE SEQUENCE [LARGE SCALE GENOMIC DNA]</scope>
    <source>
        <strain evidence="1 2">G1-22</strain>
    </source>
</reference>
<accession>A0ABT5FCY9</accession>
<organism evidence="1 2">
    <name type="scientific">Psychrosphaera algicola</name>
    <dbReference type="NCBI Taxonomy" id="3023714"/>
    <lineage>
        <taxon>Bacteria</taxon>
        <taxon>Pseudomonadati</taxon>
        <taxon>Pseudomonadota</taxon>
        <taxon>Gammaproteobacteria</taxon>
        <taxon>Alteromonadales</taxon>
        <taxon>Pseudoalteromonadaceae</taxon>
        <taxon>Psychrosphaera</taxon>
    </lineage>
</organism>
<evidence type="ECO:0000313" key="1">
    <source>
        <dbReference type="EMBL" id="MDC2888797.1"/>
    </source>
</evidence>
<dbReference type="Proteomes" id="UP001528411">
    <property type="component" value="Unassembled WGS sequence"/>
</dbReference>
<name>A0ABT5FCY9_9GAMM</name>